<dbReference type="Proteomes" id="UP001054837">
    <property type="component" value="Unassembled WGS sequence"/>
</dbReference>
<keyword evidence="2" id="KW-1185">Reference proteome</keyword>
<sequence length="93" mass="10528">MDIIPRKSIKIIVVNLHTPMRVRDIAAAVGVGKSSVSSIINPQNIIGTVSPKRKKNRQNISSHLEQTNFLYGIVKCILARQVQFCRENYWLLV</sequence>
<gene>
    <name evidence="1" type="ORF">CDAR_387101</name>
</gene>
<accession>A0AAV4RMI3</accession>
<organism evidence="1 2">
    <name type="scientific">Caerostris darwini</name>
    <dbReference type="NCBI Taxonomy" id="1538125"/>
    <lineage>
        <taxon>Eukaryota</taxon>
        <taxon>Metazoa</taxon>
        <taxon>Ecdysozoa</taxon>
        <taxon>Arthropoda</taxon>
        <taxon>Chelicerata</taxon>
        <taxon>Arachnida</taxon>
        <taxon>Araneae</taxon>
        <taxon>Araneomorphae</taxon>
        <taxon>Entelegynae</taxon>
        <taxon>Araneoidea</taxon>
        <taxon>Araneidae</taxon>
        <taxon>Caerostris</taxon>
    </lineage>
</organism>
<name>A0AAV4RMI3_9ARAC</name>
<dbReference type="EMBL" id="BPLQ01006499">
    <property type="protein sequence ID" value="GIY22924.1"/>
    <property type="molecule type" value="Genomic_DNA"/>
</dbReference>
<dbReference type="AlphaFoldDB" id="A0AAV4RMI3"/>
<reference evidence="1 2" key="1">
    <citation type="submission" date="2021-06" db="EMBL/GenBank/DDBJ databases">
        <title>Caerostris darwini draft genome.</title>
        <authorList>
            <person name="Kono N."/>
            <person name="Arakawa K."/>
        </authorList>
    </citation>
    <scope>NUCLEOTIDE SEQUENCE [LARGE SCALE GENOMIC DNA]</scope>
</reference>
<protein>
    <recommendedName>
        <fullName evidence="3">HTH lacI-type domain-containing protein</fullName>
    </recommendedName>
</protein>
<dbReference type="PROSITE" id="PS00356">
    <property type="entry name" value="HTH_LACI_1"/>
    <property type="match status" value="1"/>
</dbReference>
<evidence type="ECO:0000313" key="1">
    <source>
        <dbReference type="EMBL" id="GIY22924.1"/>
    </source>
</evidence>
<evidence type="ECO:0008006" key="3">
    <source>
        <dbReference type="Google" id="ProtNLM"/>
    </source>
</evidence>
<proteinExistence type="predicted"/>
<comment type="caution">
    <text evidence="1">The sequence shown here is derived from an EMBL/GenBank/DDBJ whole genome shotgun (WGS) entry which is preliminary data.</text>
</comment>
<evidence type="ECO:0000313" key="2">
    <source>
        <dbReference type="Proteomes" id="UP001054837"/>
    </source>
</evidence>